<feature type="compositionally biased region" description="Acidic residues" evidence="1">
    <location>
        <begin position="52"/>
        <end position="80"/>
    </location>
</feature>
<dbReference type="EMBL" id="BLXT01003960">
    <property type="protein sequence ID" value="GFO08501.1"/>
    <property type="molecule type" value="Genomic_DNA"/>
</dbReference>
<feature type="compositionally biased region" description="Basic and acidic residues" evidence="1">
    <location>
        <begin position="81"/>
        <end position="91"/>
    </location>
</feature>
<gene>
    <name evidence="3" type="ORF">PoB_003500600</name>
</gene>
<feature type="transmembrane region" description="Helical" evidence="2">
    <location>
        <begin position="130"/>
        <end position="149"/>
    </location>
</feature>
<feature type="region of interest" description="Disordered" evidence="1">
    <location>
        <begin position="30"/>
        <end position="91"/>
    </location>
</feature>
<keyword evidence="4" id="KW-1185">Reference proteome</keyword>
<evidence type="ECO:0000313" key="3">
    <source>
        <dbReference type="EMBL" id="GFO08501.1"/>
    </source>
</evidence>
<feature type="compositionally biased region" description="Basic and acidic residues" evidence="1">
    <location>
        <begin position="35"/>
        <end position="51"/>
    </location>
</feature>
<dbReference type="Proteomes" id="UP000735302">
    <property type="component" value="Unassembled WGS sequence"/>
</dbReference>
<keyword evidence="2" id="KW-0472">Membrane</keyword>
<proteinExistence type="predicted"/>
<dbReference type="AlphaFoldDB" id="A0AAV4ABI7"/>
<evidence type="ECO:0000313" key="4">
    <source>
        <dbReference type="Proteomes" id="UP000735302"/>
    </source>
</evidence>
<keyword evidence="2" id="KW-1133">Transmembrane helix</keyword>
<evidence type="ECO:0000256" key="2">
    <source>
        <dbReference type="SAM" id="Phobius"/>
    </source>
</evidence>
<accession>A0AAV4ABI7</accession>
<keyword evidence="2" id="KW-0812">Transmembrane</keyword>
<sequence>MTYTVITVQTVSLSSPLTFSDSDTLSFTRQVTRPYARDNKSSDKCPNNDDHDDHDDNDGDDEDDDDEDDHDDDDDDDDEEDRRACPPHRDIPMNASLPEMCAIFNCPYIDGKAVLAYNNIDTDDETANTLYLVGLTVIFFFGAYFSLLIRARLSRE</sequence>
<reference evidence="3 4" key="1">
    <citation type="journal article" date="2021" name="Elife">
        <title>Chloroplast acquisition without the gene transfer in kleptoplastic sea slugs, Plakobranchus ocellatus.</title>
        <authorList>
            <person name="Maeda T."/>
            <person name="Takahashi S."/>
            <person name="Yoshida T."/>
            <person name="Shimamura S."/>
            <person name="Takaki Y."/>
            <person name="Nagai Y."/>
            <person name="Toyoda A."/>
            <person name="Suzuki Y."/>
            <person name="Arimoto A."/>
            <person name="Ishii H."/>
            <person name="Satoh N."/>
            <person name="Nishiyama T."/>
            <person name="Hasebe M."/>
            <person name="Maruyama T."/>
            <person name="Minagawa J."/>
            <person name="Obokata J."/>
            <person name="Shigenobu S."/>
        </authorList>
    </citation>
    <scope>NUCLEOTIDE SEQUENCE [LARGE SCALE GENOMIC DNA]</scope>
</reference>
<comment type="caution">
    <text evidence="3">The sequence shown here is derived from an EMBL/GenBank/DDBJ whole genome shotgun (WGS) entry which is preliminary data.</text>
</comment>
<protein>
    <submittedName>
        <fullName evidence="3">Uncharacterized protein</fullName>
    </submittedName>
</protein>
<organism evidence="3 4">
    <name type="scientific">Plakobranchus ocellatus</name>
    <dbReference type="NCBI Taxonomy" id="259542"/>
    <lineage>
        <taxon>Eukaryota</taxon>
        <taxon>Metazoa</taxon>
        <taxon>Spiralia</taxon>
        <taxon>Lophotrochozoa</taxon>
        <taxon>Mollusca</taxon>
        <taxon>Gastropoda</taxon>
        <taxon>Heterobranchia</taxon>
        <taxon>Euthyneura</taxon>
        <taxon>Panpulmonata</taxon>
        <taxon>Sacoglossa</taxon>
        <taxon>Placobranchoidea</taxon>
        <taxon>Plakobranchidae</taxon>
        <taxon>Plakobranchus</taxon>
    </lineage>
</organism>
<evidence type="ECO:0000256" key="1">
    <source>
        <dbReference type="SAM" id="MobiDB-lite"/>
    </source>
</evidence>
<name>A0AAV4ABI7_9GAST</name>